<sequence>MRNAALTLGVIAGLLGLIVGFFGYGYTVFIESFGEIGDLARQVENPERTRIISLLAPILAIAGGAMARAQNVVGGLMMLVSCAGMYWGFGFNVFTMFPIAMCGLGGVLALAARRPDPA</sequence>
<gene>
    <name evidence="2" type="ORF">EV216_11153</name>
</gene>
<evidence type="ECO:0000313" key="2">
    <source>
        <dbReference type="EMBL" id="TCM84572.1"/>
    </source>
</evidence>
<keyword evidence="1" id="KW-1133">Transmembrane helix</keyword>
<evidence type="ECO:0000256" key="1">
    <source>
        <dbReference type="SAM" id="Phobius"/>
    </source>
</evidence>
<keyword evidence="1" id="KW-0472">Membrane</keyword>
<reference evidence="2 3" key="1">
    <citation type="submission" date="2019-03" db="EMBL/GenBank/DDBJ databases">
        <title>Genomic Encyclopedia of Type Strains, Phase IV (KMG-IV): sequencing the most valuable type-strain genomes for metagenomic binning, comparative biology and taxonomic classification.</title>
        <authorList>
            <person name="Goeker M."/>
        </authorList>
    </citation>
    <scope>NUCLEOTIDE SEQUENCE [LARGE SCALE GENOMIC DNA]</scope>
    <source>
        <strain evidence="2 3">DSM 21153</strain>
    </source>
</reference>
<dbReference type="RefSeq" id="WP_132694777.1">
    <property type="nucleotide sequence ID" value="NZ_SLVM01000011.1"/>
</dbReference>
<keyword evidence="1" id="KW-0812">Transmembrane</keyword>
<accession>A0A4R1YU12</accession>
<dbReference type="AlphaFoldDB" id="A0A4R1YU12"/>
<proteinExistence type="predicted"/>
<feature type="transmembrane region" description="Helical" evidence="1">
    <location>
        <begin position="89"/>
        <end position="112"/>
    </location>
</feature>
<evidence type="ECO:0000313" key="3">
    <source>
        <dbReference type="Proteomes" id="UP000295277"/>
    </source>
</evidence>
<keyword evidence="3" id="KW-1185">Reference proteome</keyword>
<name>A0A4R1YU12_9RHOB</name>
<feature type="transmembrane region" description="Helical" evidence="1">
    <location>
        <begin position="51"/>
        <end position="69"/>
    </location>
</feature>
<protein>
    <submittedName>
        <fullName evidence="2">Uncharacterized protein</fullName>
    </submittedName>
</protein>
<organism evidence="2 3">
    <name type="scientific">Rhodovulum steppense</name>
    <dbReference type="NCBI Taxonomy" id="540251"/>
    <lineage>
        <taxon>Bacteria</taxon>
        <taxon>Pseudomonadati</taxon>
        <taxon>Pseudomonadota</taxon>
        <taxon>Alphaproteobacteria</taxon>
        <taxon>Rhodobacterales</taxon>
        <taxon>Paracoccaceae</taxon>
        <taxon>Rhodovulum</taxon>
    </lineage>
</organism>
<dbReference type="EMBL" id="SLVM01000011">
    <property type="protein sequence ID" value="TCM84572.1"/>
    <property type="molecule type" value="Genomic_DNA"/>
</dbReference>
<dbReference type="Proteomes" id="UP000295277">
    <property type="component" value="Unassembled WGS sequence"/>
</dbReference>
<feature type="transmembrane region" description="Helical" evidence="1">
    <location>
        <begin position="6"/>
        <end position="30"/>
    </location>
</feature>
<dbReference type="OrthoDB" id="7865446at2"/>
<comment type="caution">
    <text evidence="2">The sequence shown here is derived from an EMBL/GenBank/DDBJ whole genome shotgun (WGS) entry which is preliminary data.</text>
</comment>